<protein>
    <submittedName>
        <fullName evidence="5">Peptidoglycan-N-acetylglucosamine deacetylase</fullName>
    </submittedName>
</protein>
<keyword evidence="3" id="KW-0812">Transmembrane</keyword>
<reference evidence="5 6" key="1">
    <citation type="submission" date="2018-08" db="EMBL/GenBank/DDBJ databases">
        <title>A genome reference for cultivated species of the human gut microbiota.</title>
        <authorList>
            <person name="Zou Y."/>
            <person name="Xue W."/>
            <person name="Luo G."/>
        </authorList>
    </citation>
    <scope>NUCLEOTIDE SEQUENCE [LARGE SCALE GENOMIC DNA]</scope>
    <source>
        <strain evidence="5 6">AM33-3BH</strain>
    </source>
</reference>
<name>A0A414CIB5_STRPA</name>
<dbReference type="AlphaFoldDB" id="A0A414CIB5"/>
<dbReference type="Gene3D" id="3.90.640.30">
    <property type="match status" value="1"/>
</dbReference>
<evidence type="ECO:0000313" key="5">
    <source>
        <dbReference type="EMBL" id="RHC94756.1"/>
    </source>
</evidence>
<dbReference type="InterPro" id="IPR050248">
    <property type="entry name" value="Polysacc_deacetylase_ArnD"/>
</dbReference>
<evidence type="ECO:0000313" key="6">
    <source>
        <dbReference type="Proteomes" id="UP000285773"/>
    </source>
</evidence>
<dbReference type="InterPro" id="IPR011330">
    <property type="entry name" value="Glyco_hydro/deAcase_b/a-brl"/>
</dbReference>
<evidence type="ECO:0000256" key="1">
    <source>
        <dbReference type="ARBA" id="ARBA00022723"/>
    </source>
</evidence>
<keyword evidence="1" id="KW-0479">Metal-binding</keyword>
<organism evidence="5 6">
    <name type="scientific">Streptococcus parasanguinis</name>
    <dbReference type="NCBI Taxonomy" id="1318"/>
    <lineage>
        <taxon>Bacteria</taxon>
        <taxon>Bacillati</taxon>
        <taxon>Bacillota</taxon>
        <taxon>Bacilli</taxon>
        <taxon>Lactobacillales</taxon>
        <taxon>Streptococcaceae</taxon>
        <taxon>Streptococcus</taxon>
    </lineage>
</organism>
<dbReference type="SUPFAM" id="SSF144015">
    <property type="entry name" value="Peptidoglycan deacetylase N-terminal noncatalytic region"/>
    <property type="match status" value="1"/>
</dbReference>
<feature type="transmembrane region" description="Helical" evidence="3">
    <location>
        <begin position="9"/>
        <end position="26"/>
    </location>
</feature>
<keyword evidence="3" id="KW-0472">Membrane</keyword>
<dbReference type="InterPro" id="IPR002509">
    <property type="entry name" value="NODB_dom"/>
</dbReference>
<dbReference type="GO" id="GO:0046872">
    <property type="term" value="F:metal ion binding"/>
    <property type="evidence" value="ECO:0007669"/>
    <property type="project" value="UniProtKB-KW"/>
</dbReference>
<feature type="domain" description="NodB homology" evidence="4">
    <location>
        <begin position="266"/>
        <end position="440"/>
    </location>
</feature>
<dbReference type="Pfam" id="PF01522">
    <property type="entry name" value="Polysacc_deac_1"/>
    <property type="match status" value="1"/>
</dbReference>
<sequence>MRFKHTKTILLIITNLLLLSLLYIGYQKIQRVREQKAYQDQFAKVTQLEKSSEKGKDVQVQEGILGTSYVTAYYPTKDGQPVEIIKEKIQEDLQRLGSDEKTKEPKHLTFYHSEEAEAPFVGYHPIQIKRAEYQYKKGKFIKDETVKLPLFYLDDENNPLTLSQVFADPDGAKQIFLEELRGNLAFRQLDEESIDQMVAHFSELDLSQWEFQYEKGNFTIPFPTKVKGDDTFTVPLSKFYDVIDTERLLPDDLASYQSYIEERHRKMIALTFDDGPDPTTTPQALAILKKYNAKATFFMIGKNVSANPDIAKQVRKEGHQIGNHTWDHPQLPKLSLDNAKKEILDTQEAIQKATGVQTKITRPPYGAINNAIQYGVDQSFIMWDVDSLDWKTHNTTAILNEVKKEVKPGSIILMHDIHQTTIDALPTVLDYLKSQGYTFVTVDELLDYQLESHRIYYNGN</sequence>
<dbReference type="Pfam" id="PF18627">
    <property type="entry name" value="PgdA_N"/>
    <property type="match status" value="1"/>
</dbReference>
<dbReference type="EMBL" id="QSIO01000002">
    <property type="protein sequence ID" value="RHC94756.1"/>
    <property type="molecule type" value="Genomic_DNA"/>
</dbReference>
<keyword evidence="2" id="KW-0378">Hydrolase</keyword>
<dbReference type="InterPro" id="IPR040802">
    <property type="entry name" value="PgdA_N"/>
</dbReference>
<dbReference type="Gene3D" id="3.30.565.50">
    <property type="match status" value="1"/>
</dbReference>
<accession>A0A414CIB5</accession>
<dbReference type="PANTHER" id="PTHR10587:SF133">
    <property type="entry name" value="CHITIN DEACETYLASE 1-RELATED"/>
    <property type="match status" value="1"/>
</dbReference>
<gene>
    <name evidence="5" type="ORF">DW820_05285</name>
</gene>
<evidence type="ECO:0000256" key="2">
    <source>
        <dbReference type="ARBA" id="ARBA00022801"/>
    </source>
</evidence>
<dbReference type="GO" id="GO:0005975">
    <property type="term" value="P:carbohydrate metabolic process"/>
    <property type="evidence" value="ECO:0007669"/>
    <property type="project" value="InterPro"/>
</dbReference>
<comment type="caution">
    <text evidence="5">The sequence shown here is derived from an EMBL/GenBank/DDBJ whole genome shotgun (WGS) entry which is preliminary data.</text>
</comment>
<dbReference type="GO" id="GO:0016810">
    <property type="term" value="F:hydrolase activity, acting on carbon-nitrogen (but not peptide) bonds"/>
    <property type="evidence" value="ECO:0007669"/>
    <property type="project" value="InterPro"/>
</dbReference>
<dbReference type="GO" id="GO:0016020">
    <property type="term" value="C:membrane"/>
    <property type="evidence" value="ECO:0007669"/>
    <property type="project" value="TreeGrafter"/>
</dbReference>
<dbReference type="Gene3D" id="3.20.20.370">
    <property type="entry name" value="Glycoside hydrolase/deacetylase"/>
    <property type="match status" value="1"/>
</dbReference>
<dbReference type="PROSITE" id="PS51677">
    <property type="entry name" value="NODB"/>
    <property type="match status" value="1"/>
</dbReference>
<proteinExistence type="predicted"/>
<dbReference type="Proteomes" id="UP000285773">
    <property type="component" value="Unassembled WGS sequence"/>
</dbReference>
<evidence type="ECO:0000256" key="3">
    <source>
        <dbReference type="SAM" id="Phobius"/>
    </source>
</evidence>
<dbReference type="PANTHER" id="PTHR10587">
    <property type="entry name" value="GLYCOSYL TRANSFERASE-RELATED"/>
    <property type="match status" value="1"/>
</dbReference>
<dbReference type="SUPFAM" id="SSF88713">
    <property type="entry name" value="Glycoside hydrolase/deacetylase"/>
    <property type="match status" value="1"/>
</dbReference>
<dbReference type="RefSeq" id="WP_118095659.1">
    <property type="nucleotide sequence ID" value="NZ_QSIO01000002.1"/>
</dbReference>
<evidence type="ECO:0000259" key="4">
    <source>
        <dbReference type="PROSITE" id="PS51677"/>
    </source>
</evidence>
<keyword evidence="3" id="KW-1133">Transmembrane helix</keyword>